<gene>
    <name evidence="1" type="ORF">GCM10009559_18160</name>
</gene>
<evidence type="ECO:0000313" key="2">
    <source>
        <dbReference type="Proteomes" id="UP001499967"/>
    </source>
</evidence>
<name>A0ABN1PPC8_9PSEU</name>
<keyword evidence="2" id="KW-1185">Reference proteome</keyword>
<dbReference type="Proteomes" id="UP001499967">
    <property type="component" value="Unassembled WGS sequence"/>
</dbReference>
<sequence>MRARQRAGDVDDPLAVGGDDPEAVVVEEGELHCVSSVRSDRGVNTDVTVWAAGSVSSR</sequence>
<organism evidence="1 2">
    <name type="scientific">Pseudonocardia zijingensis</name>
    <dbReference type="NCBI Taxonomy" id="153376"/>
    <lineage>
        <taxon>Bacteria</taxon>
        <taxon>Bacillati</taxon>
        <taxon>Actinomycetota</taxon>
        <taxon>Actinomycetes</taxon>
        <taxon>Pseudonocardiales</taxon>
        <taxon>Pseudonocardiaceae</taxon>
        <taxon>Pseudonocardia</taxon>
    </lineage>
</organism>
<comment type="caution">
    <text evidence="1">The sequence shown here is derived from an EMBL/GenBank/DDBJ whole genome shotgun (WGS) entry which is preliminary data.</text>
</comment>
<protein>
    <submittedName>
        <fullName evidence="1">Uncharacterized protein</fullName>
    </submittedName>
</protein>
<dbReference type="EMBL" id="BAAAHP010000050">
    <property type="protein sequence ID" value="GAA0930670.1"/>
    <property type="molecule type" value="Genomic_DNA"/>
</dbReference>
<reference evidence="1 2" key="1">
    <citation type="journal article" date="2019" name="Int. J. Syst. Evol. Microbiol.">
        <title>The Global Catalogue of Microorganisms (GCM) 10K type strain sequencing project: providing services to taxonomists for standard genome sequencing and annotation.</title>
        <authorList>
            <consortium name="The Broad Institute Genomics Platform"/>
            <consortium name="The Broad Institute Genome Sequencing Center for Infectious Disease"/>
            <person name="Wu L."/>
            <person name="Ma J."/>
        </authorList>
    </citation>
    <scope>NUCLEOTIDE SEQUENCE [LARGE SCALE GENOMIC DNA]</scope>
    <source>
        <strain evidence="1 2">JCM 11117</strain>
    </source>
</reference>
<evidence type="ECO:0000313" key="1">
    <source>
        <dbReference type="EMBL" id="GAA0930670.1"/>
    </source>
</evidence>
<proteinExistence type="predicted"/>
<accession>A0ABN1PPC8</accession>